<name>A0A1I0P538_9RHOB</name>
<evidence type="ECO:0000313" key="2">
    <source>
        <dbReference type="Proteomes" id="UP000199167"/>
    </source>
</evidence>
<dbReference type="RefSeq" id="WP_131801573.1">
    <property type="nucleotide sequence ID" value="NZ_FOIZ01000001.1"/>
</dbReference>
<reference evidence="1 2" key="1">
    <citation type="submission" date="2016-10" db="EMBL/GenBank/DDBJ databases">
        <authorList>
            <person name="de Groot N.N."/>
        </authorList>
    </citation>
    <scope>NUCLEOTIDE SEQUENCE [LARGE SCALE GENOMIC DNA]</scope>
    <source>
        <strain evidence="1 2">DSM 17925</strain>
    </source>
</reference>
<gene>
    <name evidence="1" type="ORF">SAMN04488515_1011</name>
</gene>
<evidence type="ECO:0000313" key="1">
    <source>
        <dbReference type="EMBL" id="SEW09310.1"/>
    </source>
</evidence>
<organism evidence="1 2">
    <name type="scientific">Cognatiyoonia koreensis</name>
    <dbReference type="NCBI Taxonomy" id="364200"/>
    <lineage>
        <taxon>Bacteria</taxon>
        <taxon>Pseudomonadati</taxon>
        <taxon>Pseudomonadota</taxon>
        <taxon>Alphaproteobacteria</taxon>
        <taxon>Rhodobacterales</taxon>
        <taxon>Paracoccaceae</taxon>
        <taxon>Cognatiyoonia</taxon>
    </lineage>
</organism>
<dbReference type="AlphaFoldDB" id="A0A1I0P538"/>
<dbReference type="OrthoDB" id="7864872at2"/>
<dbReference type="Proteomes" id="UP000199167">
    <property type="component" value="Unassembled WGS sequence"/>
</dbReference>
<dbReference type="EMBL" id="FOIZ01000001">
    <property type="protein sequence ID" value="SEW09310.1"/>
    <property type="molecule type" value="Genomic_DNA"/>
</dbReference>
<accession>A0A1I0P538</accession>
<proteinExistence type="predicted"/>
<protein>
    <submittedName>
        <fullName evidence="1">Uncharacterized protein</fullName>
    </submittedName>
</protein>
<keyword evidence="2" id="KW-1185">Reference proteome</keyword>
<sequence>MLEFNTATNDDQVMEGKIVPLTLVIGDLRDWEAAGRIIPSIEGFMFADVSDIDTCFIRKHNPTVILSTLVTREFDAVEIARKLGQMVYTGSYRVLTNNIPNVELIREEVSQIAPQLDFDIVDLSKIFPDL</sequence>